<dbReference type="InterPro" id="IPR025355">
    <property type="entry name" value="DUF4259"/>
</dbReference>
<accession>A0ABW3AGI9</accession>
<sequence length="134" mass="14282">MGTWSGEPFGNDAAADFAWELDEQKRWNVVRGALREALRSTEPLDADTAAIAIAAAEVVAHGLGRPTQSDAYTESVEGFVSRARKPSGRLVRDAERAVAVASSSDGELAELWAEGDAQEWHDANARLVSALTTG</sequence>
<dbReference type="EMBL" id="JBHTII010000001">
    <property type="protein sequence ID" value="MFD0789674.1"/>
    <property type="molecule type" value="Genomic_DNA"/>
</dbReference>
<organism evidence="1 2">
    <name type="scientific">Microbacterium insulae</name>
    <dbReference type="NCBI Taxonomy" id="483014"/>
    <lineage>
        <taxon>Bacteria</taxon>
        <taxon>Bacillati</taxon>
        <taxon>Actinomycetota</taxon>
        <taxon>Actinomycetes</taxon>
        <taxon>Micrococcales</taxon>
        <taxon>Microbacteriaceae</taxon>
        <taxon>Microbacterium</taxon>
    </lineage>
</organism>
<keyword evidence="2" id="KW-1185">Reference proteome</keyword>
<reference evidence="2" key="1">
    <citation type="journal article" date="2019" name="Int. J. Syst. Evol. Microbiol.">
        <title>The Global Catalogue of Microorganisms (GCM) 10K type strain sequencing project: providing services to taxonomists for standard genome sequencing and annotation.</title>
        <authorList>
            <consortium name="The Broad Institute Genomics Platform"/>
            <consortium name="The Broad Institute Genome Sequencing Center for Infectious Disease"/>
            <person name="Wu L."/>
            <person name="Ma J."/>
        </authorList>
    </citation>
    <scope>NUCLEOTIDE SEQUENCE [LARGE SCALE GENOMIC DNA]</scope>
    <source>
        <strain evidence="2">CCUG 54523</strain>
    </source>
</reference>
<dbReference type="Proteomes" id="UP001597055">
    <property type="component" value="Unassembled WGS sequence"/>
</dbReference>
<gene>
    <name evidence="1" type="ORF">ACFQ0P_04635</name>
</gene>
<proteinExistence type="predicted"/>
<dbReference type="Pfam" id="PF14078">
    <property type="entry name" value="DUF4259"/>
    <property type="match status" value="1"/>
</dbReference>
<protein>
    <submittedName>
        <fullName evidence="1">DUF4259 domain-containing protein</fullName>
    </submittedName>
</protein>
<comment type="caution">
    <text evidence="1">The sequence shown here is derived from an EMBL/GenBank/DDBJ whole genome shotgun (WGS) entry which is preliminary data.</text>
</comment>
<evidence type="ECO:0000313" key="1">
    <source>
        <dbReference type="EMBL" id="MFD0789674.1"/>
    </source>
</evidence>
<dbReference type="RefSeq" id="WP_204980837.1">
    <property type="nucleotide sequence ID" value="NZ_JBHTII010000001.1"/>
</dbReference>
<evidence type="ECO:0000313" key="2">
    <source>
        <dbReference type="Proteomes" id="UP001597055"/>
    </source>
</evidence>
<name>A0ABW3AGI9_9MICO</name>